<comment type="caution">
    <text evidence="3">The sequence shown here is derived from an EMBL/GenBank/DDBJ whole genome shotgun (WGS) entry which is preliminary data.</text>
</comment>
<evidence type="ECO:0000259" key="1">
    <source>
        <dbReference type="Pfam" id="PF00534"/>
    </source>
</evidence>
<proteinExistence type="predicted"/>
<dbReference type="Pfam" id="PF00534">
    <property type="entry name" value="Glycos_transf_1"/>
    <property type="match status" value="1"/>
</dbReference>
<keyword evidence="3" id="KW-0328">Glycosyltransferase</keyword>
<reference evidence="3 4" key="1">
    <citation type="journal article" date="2013" name="Int. J. Syst. Evol. Microbiol.">
        <title>Marinoscillum luteum sp. nov., isolated from marine sediment.</title>
        <authorList>
            <person name="Cha I.T."/>
            <person name="Park S.J."/>
            <person name="Kim S.J."/>
            <person name="Kim J.G."/>
            <person name="Jung M.Y."/>
            <person name="Shin K.S."/>
            <person name="Kwon K.K."/>
            <person name="Yang S.H."/>
            <person name="Seo Y.S."/>
            <person name="Rhee S.K."/>
        </authorList>
    </citation>
    <scope>NUCLEOTIDE SEQUENCE [LARGE SCALE GENOMIC DNA]</scope>
    <source>
        <strain evidence="3 4">KCTC 23939</strain>
    </source>
</reference>
<dbReference type="PANTHER" id="PTHR12526:SF630">
    <property type="entry name" value="GLYCOSYLTRANSFERASE"/>
    <property type="match status" value="1"/>
</dbReference>
<gene>
    <name evidence="3" type="ORF">ACHKAR_14965</name>
</gene>
<dbReference type="InterPro" id="IPR001296">
    <property type="entry name" value="Glyco_trans_1"/>
</dbReference>
<name>A0ABW7NCG3_9BACT</name>
<dbReference type="Proteomes" id="UP001610063">
    <property type="component" value="Unassembled WGS sequence"/>
</dbReference>
<dbReference type="InterPro" id="IPR028098">
    <property type="entry name" value="Glyco_trans_4-like_N"/>
</dbReference>
<keyword evidence="4" id="KW-1185">Reference proteome</keyword>
<feature type="domain" description="Glycosyltransferase subfamily 4-like N-terminal" evidence="2">
    <location>
        <begin position="10"/>
        <end position="185"/>
    </location>
</feature>
<dbReference type="CDD" id="cd03801">
    <property type="entry name" value="GT4_PimA-like"/>
    <property type="match status" value="1"/>
</dbReference>
<dbReference type="GO" id="GO:0016757">
    <property type="term" value="F:glycosyltransferase activity"/>
    <property type="evidence" value="ECO:0007669"/>
    <property type="project" value="UniProtKB-KW"/>
</dbReference>
<organism evidence="3 4">
    <name type="scientific">Marinoscillum luteum</name>
    <dbReference type="NCBI Taxonomy" id="861051"/>
    <lineage>
        <taxon>Bacteria</taxon>
        <taxon>Pseudomonadati</taxon>
        <taxon>Bacteroidota</taxon>
        <taxon>Cytophagia</taxon>
        <taxon>Cytophagales</taxon>
        <taxon>Reichenbachiellaceae</taxon>
        <taxon>Marinoscillum</taxon>
    </lineage>
</organism>
<dbReference type="Gene3D" id="3.40.50.2000">
    <property type="entry name" value="Glycogen Phosphorylase B"/>
    <property type="match status" value="2"/>
</dbReference>
<feature type="domain" description="Glycosyl transferase family 1" evidence="1">
    <location>
        <begin position="191"/>
        <end position="359"/>
    </location>
</feature>
<dbReference type="PANTHER" id="PTHR12526">
    <property type="entry name" value="GLYCOSYLTRANSFERASE"/>
    <property type="match status" value="1"/>
</dbReference>
<evidence type="ECO:0000313" key="4">
    <source>
        <dbReference type="Proteomes" id="UP001610063"/>
    </source>
</evidence>
<evidence type="ECO:0000313" key="3">
    <source>
        <dbReference type="EMBL" id="MFH6984755.1"/>
    </source>
</evidence>
<accession>A0ABW7NCG3</accession>
<dbReference type="EC" id="2.4.-.-" evidence="3"/>
<evidence type="ECO:0000259" key="2">
    <source>
        <dbReference type="Pfam" id="PF13439"/>
    </source>
</evidence>
<sequence length="382" mass="43200">MISISTLEVGGAQTFALKLASILSENSQTEVYFFVWNGDKVETQMLNTLLSKKVRYYDLNRFHLINYLGWKLNALEESSGKSPSIRQKMIGLLFKYIIWKHRVDVVHSFLYPSDLNCAKHLHSSVPLVVTEEGDYLLRMRKGEEIDEIVIGRVNSWVAVSEFAKRKLASYLALDPKRIKLIYNGLPFVPVKNEEQKDKDSFVVGMVARGHQSKGWEALILAFLGAKKRVQRQMKLVLVGEGTFLDQLAKTYGDQEGIVFTGYSSNPGLYIAGFDIGVLPSFFEGETFGISVLEYLSNGKPVIVTDWGGLPEVMQDGEHYAGYVVGFHDDGKPNIGEIEDAIVKMASDPEVYADLRRNIDKVISRFDWKLISAEYQETYQKLI</sequence>
<keyword evidence="3" id="KW-0808">Transferase</keyword>
<dbReference type="Pfam" id="PF13439">
    <property type="entry name" value="Glyco_transf_4"/>
    <property type="match status" value="1"/>
</dbReference>
<dbReference type="SUPFAM" id="SSF53756">
    <property type="entry name" value="UDP-Glycosyltransferase/glycogen phosphorylase"/>
    <property type="match status" value="1"/>
</dbReference>
<dbReference type="EMBL" id="JBIPKE010000018">
    <property type="protein sequence ID" value="MFH6984755.1"/>
    <property type="molecule type" value="Genomic_DNA"/>
</dbReference>
<dbReference type="RefSeq" id="WP_255465492.1">
    <property type="nucleotide sequence ID" value="NZ_JBIPKE010000018.1"/>
</dbReference>
<protein>
    <submittedName>
        <fullName evidence="3">Glycosyltransferase family 4 protein</fullName>
        <ecNumber evidence="3">2.4.-.-</ecNumber>
    </submittedName>
</protein>